<name>A0ABV1IFG4_9ACTN</name>
<gene>
    <name evidence="2" type="ORF">AAAT05_04705</name>
</gene>
<evidence type="ECO:0000256" key="1">
    <source>
        <dbReference type="SAM" id="Phobius"/>
    </source>
</evidence>
<dbReference type="Proteomes" id="UP001478817">
    <property type="component" value="Unassembled WGS sequence"/>
</dbReference>
<keyword evidence="1" id="KW-1133">Transmembrane helix</keyword>
<reference evidence="2 3" key="1">
    <citation type="submission" date="2024-04" db="EMBL/GenBank/DDBJ databases">
        <title>Human intestinal bacterial collection.</title>
        <authorList>
            <person name="Pauvert C."/>
            <person name="Hitch T.C.A."/>
            <person name="Clavel T."/>
        </authorList>
    </citation>
    <scope>NUCLEOTIDE SEQUENCE [LARGE SCALE GENOMIC DNA]</scope>
    <source>
        <strain evidence="2 3">CLA-AA-H197</strain>
    </source>
</reference>
<evidence type="ECO:0000313" key="3">
    <source>
        <dbReference type="Proteomes" id="UP001478817"/>
    </source>
</evidence>
<keyword evidence="1" id="KW-0472">Membrane</keyword>
<keyword evidence="3" id="KW-1185">Reference proteome</keyword>
<dbReference type="RefSeq" id="WP_349182204.1">
    <property type="nucleotide sequence ID" value="NZ_JBBNGS010000007.1"/>
</dbReference>
<feature type="transmembrane region" description="Helical" evidence="1">
    <location>
        <begin position="53"/>
        <end position="80"/>
    </location>
</feature>
<keyword evidence="1" id="KW-0812">Transmembrane</keyword>
<protein>
    <submittedName>
        <fullName evidence="2">Uncharacterized protein</fullName>
    </submittedName>
</protein>
<evidence type="ECO:0000313" key="2">
    <source>
        <dbReference type="EMBL" id="MEQ2637641.1"/>
    </source>
</evidence>
<proteinExistence type="predicted"/>
<accession>A0ABV1IFG4</accession>
<organism evidence="2 3">
    <name type="scientific">Paratractidigestivibacter faecalis</name>
    <dbReference type="NCBI Taxonomy" id="2292441"/>
    <lineage>
        <taxon>Bacteria</taxon>
        <taxon>Bacillati</taxon>
        <taxon>Actinomycetota</taxon>
        <taxon>Coriobacteriia</taxon>
        <taxon>Coriobacteriales</taxon>
        <taxon>Atopobiaceae</taxon>
        <taxon>Paratractidigestivibacter</taxon>
    </lineage>
</organism>
<feature type="transmembrane region" description="Helical" evidence="1">
    <location>
        <begin position="23"/>
        <end position="46"/>
    </location>
</feature>
<comment type="caution">
    <text evidence="2">The sequence shown here is derived from an EMBL/GenBank/DDBJ whole genome shotgun (WGS) entry which is preliminary data.</text>
</comment>
<dbReference type="EMBL" id="JBBNGS010000007">
    <property type="protein sequence ID" value="MEQ2637641.1"/>
    <property type="molecule type" value="Genomic_DNA"/>
</dbReference>
<sequence length="81" mass="8188">MSDADRKPGEKGPRPQRDVPEGFTLALALVDAVPVALFCASAAVFGTRVQSPLFAAGAATAALAGLTRLPSLALLATLLLA</sequence>